<keyword evidence="1" id="KW-0732">Signal</keyword>
<protein>
    <submittedName>
        <fullName evidence="2">Uncharacterized protein</fullName>
    </submittedName>
</protein>
<dbReference type="EMBL" id="JXTB01000987">
    <property type="protein sequence ID" value="PON31578.1"/>
    <property type="molecule type" value="Genomic_DNA"/>
</dbReference>
<comment type="caution">
    <text evidence="2">The sequence shown here is derived from an EMBL/GenBank/DDBJ whole genome shotgun (WGS) entry which is preliminary data.</text>
</comment>
<evidence type="ECO:0000256" key="1">
    <source>
        <dbReference type="SAM" id="SignalP"/>
    </source>
</evidence>
<feature type="signal peptide" evidence="1">
    <location>
        <begin position="1"/>
        <end position="24"/>
    </location>
</feature>
<dbReference type="AlphaFoldDB" id="A0A2P5A4W6"/>
<evidence type="ECO:0000313" key="3">
    <source>
        <dbReference type="Proteomes" id="UP000237105"/>
    </source>
</evidence>
<sequence length="112" mass="12881">FISSPTLFLLKVTLPLSRFSCSLAASHISLATQIVRIHPTTEGALSFLICHGHRRERKSQRVLQLFFQEICDRTCDKPFKKEQRPELIAFVSEEFCFSYTCEISIAFVSQRP</sequence>
<proteinExistence type="predicted"/>
<keyword evidence="3" id="KW-1185">Reference proteome</keyword>
<name>A0A2P5A4W6_PARAD</name>
<organism evidence="2 3">
    <name type="scientific">Parasponia andersonii</name>
    <name type="common">Sponia andersonii</name>
    <dbReference type="NCBI Taxonomy" id="3476"/>
    <lineage>
        <taxon>Eukaryota</taxon>
        <taxon>Viridiplantae</taxon>
        <taxon>Streptophyta</taxon>
        <taxon>Embryophyta</taxon>
        <taxon>Tracheophyta</taxon>
        <taxon>Spermatophyta</taxon>
        <taxon>Magnoliopsida</taxon>
        <taxon>eudicotyledons</taxon>
        <taxon>Gunneridae</taxon>
        <taxon>Pentapetalae</taxon>
        <taxon>rosids</taxon>
        <taxon>fabids</taxon>
        <taxon>Rosales</taxon>
        <taxon>Cannabaceae</taxon>
        <taxon>Parasponia</taxon>
    </lineage>
</organism>
<feature type="chain" id="PRO_5015108272" evidence="1">
    <location>
        <begin position="25"/>
        <end position="112"/>
    </location>
</feature>
<dbReference type="Proteomes" id="UP000237105">
    <property type="component" value="Unassembled WGS sequence"/>
</dbReference>
<reference evidence="3" key="1">
    <citation type="submission" date="2016-06" db="EMBL/GenBank/DDBJ databases">
        <title>Parallel loss of symbiosis genes in relatives of nitrogen-fixing non-legume Parasponia.</title>
        <authorList>
            <person name="Van Velzen R."/>
            <person name="Holmer R."/>
            <person name="Bu F."/>
            <person name="Rutten L."/>
            <person name="Van Zeijl A."/>
            <person name="Liu W."/>
            <person name="Santuari L."/>
            <person name="Cao Q."/>
            <person name="Sharma T."/>
            <person name="Shen D."/>
            <person name="Roswanjaya Y."/>
            <person name="Wardhani T."/>
            <person name="Kalhor M.S."/>
            <person name="Jansen J."/>
            <person name="Van den Hoogen J."/>
            <person name="Gungor B."/>
            <person name="Hartog M."/>
            <person name="Hontelez J."/>
            <person name="Verver J."/>
            <person name="Yang W.-C."/>
            <person name="Schijlen E."/>
            <person name="Repin R."/>
            <person name="Schilthuizen M."/>
            <person name="Schranz E."/>
            <person name="Heidstra R."/>
            <person name="Miyata K."/>
            <person name="Fedorova E."/>
            <person name="Kohlen W."/>
            <person name="Bisseling T."/>
            <person name="Smit S."/>
            <person name="Geurts R."/>
        </authorList>
    </citation>
    <scope>NUCLEOTIDE SEQUENCE [LARGE SCALE GENOMIC DNA]</scope>
    <source>
        <strain evidence="3">cv. WU1-14</strain>
    </source>
</reference>
<feature type="non-terminal residue" evidence="2">
    <location>
        <position position="1"/>
    </location>
</feature>
<accession>A0A2P5A4W6</accession>
<gene>
    <name evidence="2" type="ORF">PanWU01x14_368820</name>
</gene>
<evidence type="ECO:0000313" key="2">
    <source>
        <dbReference type="EMBL" id="PON31578.1"/>
    </source>
</evidence>